<keyword evidence="2" id="KW-1185">Reference proteome</keyword>
<dbReference type="AlphaFoldDB" id="A0A1Y6C2Z4"/>
<proteinExistence type="predicted"/>
<reference evidence="2" key="1">
    <citation type="submission" date="2017-04" db="EMBL/GenBank/DDBJ databases">
        <authorList>
            <person name="Varghese N."/>
            <person name="Submissions S."/>
        </authorList>
    </citation>
    <scope>NUCLEOTIDE SEQUENCE [LARGE SCALE GENOMIC DNA]</scope>
    <source>
        <strain evidence="2">RKEM611</strain>
    </source>
</reference>
<gene>
    <name evidence="1" type="ORF">SAMN06296036_11344</name>
</gene>
<evidence type="ECO:0000313" key="2">
    <source>
        <dbReference type="Proteomes" id="UP000192907"/>
    </source>
</evidence>
<accession>A0A1Y6C2Z4</accession>
<evidence type="ECO:0000313" key="1">
    <source>
        <dbReference type="EMBL" id="SMF43029.1"/>
    </source>
</evidence>
<dbReference type="STRING" id="1513793.SAMN06296036_11344"/>
<name>A0A1Y6C2Z4_9BACT</name>
<dbReference type="EMBL" id="FWZT01000013">
    <property type="protein sequence ID" value="SMF43029.1"/>
    <property type="molecule type" value="Genomic_DNA"/>
</dbReference>
<organism evidence="1 2">
    <name type="scientific">Pseudobacteriovorax antillogorgiicola</name>
    <dbReference type="NCBI Taxonomy" id="1513793"/>
    <lineage>
        <taxon>Bacteria</taxon>
        <taxon>Pseudomonadati</taxon>
        <taxon>Bdellovibrionota</taxon>
        <taxon>Oligoflexia</taxon>
        <taxon>Oligoflexales</taxon>
        <taxon>Pseudobacteriovoracaceae</taxon>
        <taxon>Pseudobacteriovorax</taxon>
    </lineage>
</organism>
<dbReference type="RefSeq" id="WP_132321048.1">
    <property type="nucleotide sequence ID" value="NZ_FWZT01000013.1"/>
</dbReference>
<dbReference type="Proteomes" id="UP000192907">
    <property type="component" value="Unassembled WGS sequence"/>
</dbReference>
<protein>
    <submittedName>
        <fullName evidence="1">Uncharacterized protein</fullName>
    </submittedName>
</protein>
<sequence>MRKLLVIGFVLGVFIFVGRHFFLGESEPMSFDTQELSPPLDQLAESIEDQNSEGRTPGPVAVNDHSSRMGFENPNRDHKHVPDQLLGWMVTHLYGYRGTQEIADYLEASEVMVADVEEEIILSLEERDQLCHSIGYPQQCQLLESYFRLEHHLQSLRDTLELSADHRVRLSLESMIERDERRLLAIKQNLSGETLNPKGFPAYKSLIVQLADLESFLHRRAYMRRQI</sequence>